<dbReference type="Pfam" id="PF00330">
    <property type="entry name" value="Aconitase"/>
    <property type="match status" value="1"/>
</dbReference>
<evidence type="ECO:0000256" key="5">
    <source>
        <dbReference type="ARBA" id="ARBA00023004"/>
    </source>
</evidence>
<dbReference type="Gene3D" id="3.20.19.10">
    <property type="entry name" value="Aconitase, domain 4"/>
    <property type="match status" value="1"/>
</dbReference>
<dbReference type="Gene3D" id="3.40.1060.10">
    <property type="entry name" value="Aconitase, Domain 2"/>
    <property type="match status" value="1"/>
</dbReference>
<dbReference type="UniPathway" id="UPA00223"/>
<evidence type="ECO:0000313" key="10">
    <source>
        <dbReference type="Proteomes" id="UP000198508"/>
    </source>
</evidence>
<evidence type="ECO:0000259" key="8">
    <source>
        <dbReference type="Pfam" id="PF00694"/>
    </source>
</evidence>
<dbReference type="InterPro" id="IPR015932">
    <property type="entry name" value="Aconitase_dom2"/>
</dbReference>
<sequence>MIRLLDCPVVLGTQGCPAPAPAGFDVEQGREKTMAYVILKAHNQWDDMENLRLKFDALVSPDNNYVSILQTARASGIEKFPVPYVLSNCHNTLCAVGGTINEDDHVFGLSNVKRYGGIFVPPYRAVLHQYMREMMAGCGKMILGSDSHTRYGALGTLGIGEGGGEVAKQLLGRTYDLKRPPVIAVWLEGSPKPGVGPMDVALTLVGATFANGFNKNKILEFVGPGVGSLSVEYRMGIDVMTTESAALSSIWTTDGAVESYLKMHGRGGEYRPLAPGEGACYDGLIEIDLSAVECMIALPFHPSRALPIRELKENLDEIVAQVEAEGQRIKGEAGEPFRLADKIRDGELVVDQALVSGCSGGMFENIAAMADILDGCAISGNGISLGVNPASVPLMADLMDQGIAGRLAVSGATLRPAICGPCFGVTDVPANNQLSIRHVTRNYPNRDGSKPGQGQMAAVALMDARSIAATVRNGGRLTAATELDQVHYSSPEYHFNPAIYKGQVYDNFGGGNPAEPLVMGPNIGEWPEMAPLAEHLLLKVAGAYDSSVTTDELVPSGEASSYRSNPEKLAGYTLISRDPGYVGRAREVRAQERLRREMGLAAVTDQEAGTILRRLQAELGCEEGGIALGSIITGPQIGDGSSREQAASSQKVLGGLADLAGEYATKRYRSNLINWGILPLVTAESLEDIRVGDYLLVPGIRSALKEGRSDLRVRRVTGVQREISCTLGQLTEEERKILLSGCLINYYAQERRTMDGGEEHER</sequence>
<keyword evidence="10" id="KW-1185">Reference proteome</keyword>
<feature type="domain" description="Aconitase A/isopropylmalate dehydratase small subunit swivel" evidence="8">
    <location>
        <begin position="631"/>
        <end position="683"/>
    </location>
</feature>
<gene>
    <name evidence="9" type="ORF">SAMN05216313_10174</name>
</gene>
<dbReference type="RefSeq" id="WP_092360345.1">
    <property type="nucleotide sequence ID" value="NZ_DAINWJ010000326.1"/>
</dbReference>
<dbReference type="Proteomes" id="UP000198508">
    <property type="component" value="Unassembled WGS sequence"/>
</dbReference>
<dbReference type="PANTHER" id="PTHR43160">
    <property type="entry name" value="ACONITATE HYDRATASE B"/>
    <property type="match status" value="1"/>
</dbReference>
<dbReference type="GO" id="GO:0046872">
    <property type="term" value="F:metal ion binding"/>
    <property type="evidence" value="ECO:0007669"/>
    <property type="project" value="UniProtKB-KW"/>
</dbReference>
<dbReference type="NCBIfam" id="NF008503">
    <property type="entry name" value="PRK11413.1"/>
    <property type="match status" value="1"/>
</dbReference>
<dbReference type="PANTHER" id="PTHR43160:SF3">
    <property type="entry name" value="ACONITATE HYDRATASE, MITOCHONDRIAL"/>
    <property type="match status" value="1"/>
</dbReference>
<dbReference type="InterPro" id="IPR036008">
    <property type="entry name" value="Aconitase_4Fe-4S_dom"/>
</dbReference>
<dbReference type="InterPro" id="IPR001030">
    <property type="entry name" value="Acoase/IPM_deHydtase_lsu_aba"/>
</dbReference>
<name>A0A1I0AJK5_9FIRM</name>
<reference evidence="10" key="1">
    <citation type="submission" date="2016-10" db="EMBL/GenBank/DDBJ databases">
        <authorList>
            <person name="Varghese N."/>
            <person name="Submissions S."/>
        </authorList>
    </citation>
    <scope>NUCLEOTIDE SEQUENCE [LARGE SCALE GENOMIC DNA]</scope>
    <source>
        <strain evidence="10">NLAE-zl-G277</strain>
    </source>
</reference>
<dbReference type="SUPFAM" id="SSF53732">
    <property type="entry name" value="Aconitase iron-sulfur domain"/>
    <property type="match status" value="1"/>
</dbReference>
<comment type="similarity">
    <text evidence="2">Belongs to the aconitase/IPM isomerase family.</text>
</comment>
<protein>
    <submittedName>
        <fullName evidence="9">Aconitate hydratase</fullName>
    </submittedName>
</protein>
<dbReference type="InterPro" id="IPR050926">
    <property type="entry name" value="Aconitase/IPM_isomerase"/>
</dbReference>
<feature type="domain" description="Aconitase/3-isopropylmalate dehydratase large subunit alpha/beta/alpha" evidence="7">
    <location>
        <begin position="50"/>
        <end position="468"/>
    </location>
</feature>
<comment type="subunit">
    <text evidence="3">Monomer.</text>
</comment>
<evidence type="ECO:0000256" key="6">
    <source>
        <dbReference type="ARBA" id="ARBA00023014"/>
    </source>
</evidence>
<keyword evidence="4" id="KW-0479">Metal-binding</keyword>
<evidence type="ECO:0000259" key="7">
    <source>
        <dbReference type="Pfam" id="PF00330"/>
    </source>
</evidence>
<dbReference type="GO" id="GO:0006099">
    <property type="term" value="P:tricarboxylic acid cycle"/>
    <property type="evidence" value="ECO:0007669"/>
    <property type="project" value="UniProtKB-UniPathway"/>
</dbReference>
<evidence type="ECO:0000256" key="2">
    <source>
        <dbReference type="ARBA" id="ARBA00007185"/>
    </source>
</evidence>
<comment type="cofactor">
    <cofactor evidence="1">
        <name>[4Fe-4S] cluster</name>
        <dbReference type="ChEBI" id="CHEBI:49883"/>
    </cofactor>
</comment>
<dbReference type="STRING" id="460384.SAMN05216313_10174"/>
<dbReference type="AlphaFoldDB" id="A0A1I0AJK5"/>
<dbReference type="GO" id="GO:0005829">
    <property type="term" value="C:cytosol"/>
    <property type="evidence" value="ECO:0007669"/>
    <property type="project" value="TreeGrafter"/>
</dbReference>
<evidence type="ECO:0000256" key="4">
    <source>
        <dbReference type="ARBA" id="ARBA00022723"/>
    </source>
</evidence>
<dbReference type="Gene3D" id="3.30.499.10">
    <property type="entry name" value="Aconitase, domain 3"/>
    <property type="match status" value="2"/>
</dbReference>
<accession>A0A1I0AJK5</accession>
<dbReference type="InterPro" id="IPR015931">
    <property type="entry name" value="Acnase/IPM_dHydase_lsu_aba_1/3"/>
</dbReference>
<dbReference type="InterPro" id="IPR015928">
    <property type="entry name" value="Aconitase/3IPM_dehydase_swvl"/>
</dbReference>
<organism evidence="9 10">
    <name type="scientific">Enterocloster lavalensis</name>
    <dbReference type="NCBI Taxonomy" id="460384"/>
    <lineage>
        <taxon>Bacteria</taxon>
        <taxon>Bacillati</taxon>
        <taxon>Bacillota</taxon>
        <taxon>Clostridia</taxon>
        <taxon>Lachnospirales</taxon>
        <taxon>Lachnospiraceae</taxon>
        <taxon>Enterocloster</taxon>
    </lineage>
</organism>
<keyword evidence="6" id="KW-0411">Iron-sulfur</keyword>
<proteinExistence type="inferred from homology"/>
<dbReference type="GO" id="GO:0003994">
    <property type="term" value="F:aconitate hydratase activity"/>
    <property type="evidence" value="ECO:0007669"/>
    <property type="project" value="TreeGrafter"/>
</dbReference>
<dbReference type="Pfam" id="PF00694">
    <property type="entry name" value="Aconitase_C"/>
    <property type="match status" value="1"/>
</dbReference>
<dbReference type="GO" id="GO:0051539">
    <property type="term" value="F:4 iron, 4 sulfur cluster binding"/>
    <property type="evidence" value="ECO:0007669"/>
    <property type="project" value="TreeGrafter"/>
</dbReference>
<dbReference type="InterPro" id="IPR000573">
    <property type="entry name" value="AconitaseA/IPMdHydase_ssu_swvl"/>
</dbReference>
<evidence type="ECO:0000256" key="3">
    <source>
        <dbReference type="ARBA" id="ARBA00011245"/>
    </source>
</evidence>
<dbReference type="EMBL" id="FOIM01000001">
    <property type="protein sequence ID" value="SES94484.1"/>
    <property type="molecule type" value="Genomic_DNA"/>
</dbReference>
<keyword evidence="5" id="KW-0408">Iron</keyword>
<evidence type="ECO:0000256" key="1">
    <source>
        <dbReference type="ARBA" id="ARBA00001966"/>
    </source>
</evidence>
<dbReference type="SUPFAM" id="SSF52016">
    <property type="entry name" value="LeuD/IlvD-like"/>
    <property type="match status" value="1"/>
</dbReference>
<evidence type="ECO:0000313" key="9">
    <source>
        <dbReference type="EMBL" id="SES94484.1"/>
    </source>
</evidence>